<proteinExistence type="predicted"/>
<accession>A0ACA9PM64</accession>
<dbReference type="EMBL" id="CAJVPW010027360">
    <property type="protein sequence ID" value="CAG8715317.1"/>
    <property type="molecule type" value="Genomic_DNA"/>
</dbReference>
<comment type="caution">
    <text evidence="1">The sequence shown here is derived from an EMBL/GenBank/DDBJ whole genome shotgun (WGS) entry which is preliminary data.</text>
</comment>
<evidence type="ECO:0000313" key="1">
    <source>
        <dbReference type="EMBL" id="CAG8715317.1"/>
    </source>
</evidence>
<reference evidence="1" key="1">
    <citation type="submission" date="2021-06" db="EMBL/GenBank/DDBJ databases">
        <authorList>
            <person name="Kallberg Y."/>
            <person name="Tangrot J."/>
            <person name="Rosling A."/>
        </authorList>
    </citation>
    <scope>NUCLEOTIDE SEQUENCE</scope>
    <source>
        <strain evidence="1">28 12/20/2015</strain>
    </source>
</reference>
<gene>
    <name evidence="1" type="ORF">SPELUC_LOCUS12078</name>
</gene>
<evidence type="ECO:0000313" key="2">
    <source>
        <dbReference type="Proteomes" id="UP000789366"/>
    </source>
</evidence>
<name>A0ACA9PM64_9GLOM</name>
<keyword evidence="2" id="KW-1185">Reference proteome</keyword>
<dbReference type="Proteomes" id="UP000789366">
    <property type="component" value="Unassembled WGS sequence"/>
</dbReference>
<feature type="non-terminal residue" evidence="1">
    <location>
        <position position="49"/>
    </location>
</feature>
<organism evidence="1 2">
    <name type="scientific">Cetraspora pellucida</name>
    <dbReference type="NCBI Taxonomy" id="1433469"/>
    <lineage>
        <taxon>Eukaryota</taxon>
        <taxon>Fungi</taxon>
        <taxon>Fungi incertae sedis</taxon>
        <taxon>Mucoromycota</taxon>
        <taxon>Glomeromycotina</taxon>
        <taxon>Glomeromycetes</taxon>
        <taxon>Diversisporales</taxon>
        <taxon>Gigasporaceae</taxon>
        <taxon>Cetraspora</taxon>
    </lineage>
</organism>
<sequence>MNQVQPLIPTSYTPNKNIDNWLSALKIFKVRKDQIQHNLKWKELWLRIK</sequence>
<protein>
    <submittedName>
        <fullName evidence="1">7867_t:CDS:1</fullName>
    </submittedName>
</protein>